<evidence type="ECO:0000256" key="9">
    <source>
        <dbReference type="HAMAP-Rule" id="MF_00135"/>
    </source>
</evidence>
<dbReference type="GO" id="GO:0000162">
    <property type="term" value="P:L-tryptophan biosynthetic process"/>
    <property type="evidence" value="ECO:0007669"/>
    <property type="project" value="UniProtKB-UniRule"/>
</dbReference>
<feature type="domain" description="N-(5'phosphoribosyl) anthranilate isomerase (PRAI)" evidence="10">
    <location>
        <begin position="7"/>
        <end position="218"/>
    </location>
</feature>
<dbReference type="Proteomes" id="UP000182589">
    <property type="component" value="Unassembled WGS sequence"/>
</dbReference>
<proteinExistence type="inferred from homology"/>
<accession>A0A1H2WQQ4</accession>
<keyword evidence="5 9" id="KW-0028">Amino-acid biosynthesis</keyword>
<dbReference type="InterPro" id="IPR011060">
    <property type="entry name" value="RibuloseP-bd_barrel"/>
</dbReference>
<keyword evidence="6 9" id="KW-0822">Tryptophan biosynthesis</keyword>
<keyword evidence="12" id="KW-1185">Reference proteome</keyword>
<dbReference type="Gene3D" id="3.20.20.70">
    <property type="entry name" value="Aldolase class I"/>
    <property type="match status" value="1"/>
</dbReference>
<name>A0A1H2WQQ4_9BACL</name>
<dbReference type="PANTHER" id="PTHR42894:SF1">
    <property type="entry name" value="N-(5'-PHOSPHORIBOSYL)ANTHRANILATE ISOMERASE"/>
    <property type="match status" value="1"/>
</dbReference>
<dbReference type="STRING" id="89784.SAMN04489725_11641"/>
<dbReference type="SUPFAM" id="SSF51366">
    <property type="entry name" value="Ribulose-phoshate binding barrel"/>
    <property type="match status" value="1"/>
</dbReference>
<dbReference type="Pfam" id="PF00697">
    <property type="entry name" value="PRAI"/>
    <property type="match status" value="1"/>
</dbReference>
<dbReference type="RefSeq" id="WP_074693508.1">
    <property type="nucleotide sequence ID" value="NZ_FNOJ01000016.1"/>
</dbReference>
<comment type="pathway">
    <text evidence="2 9">Amino-acid biosynthesis; L-tryptophan biosynthesis; L-tryptophan from chorismate: step 3/5.</text>
</comment>
<organism evidence="11 12">
    <name type="scientific">Alicyclobacillus hesperidum</name>
    <dbReference type="NCBI Taxonomy" id="89784"/>
    <lineage>
        <taxon>Bacteria</taxon>
        <taxon>Bacillati</taxon>
        <taxon>Bacillota</taxon>
        <taxon>Bacilli</taxon>
        <taxon>Bacillales</taxon>
        <taxon>Alicyclobacillaceae</taxon>
        <taxon>Alicyclobacillus</taxon>
    </lineage>
</organism>
<dbReference type="EC" id="5.3.1.24" evidence="3 9"/>
<evidence type="ECO:0000256" key="2">
    <source>
        <dbReference type="ARBA" id="ARBA00004664"/>
    </source>
</evidence>
<dbReference type="HAMAP" id="MF_00135">
    <property type="entry name" value="PRAI"/>
    <property type="match status" value="1"/>
</dbReference>
<evidence type="ECO:0000313" key="12">
    <source>
        <dbReference type="Proteomes" id="UP000182589"/>
    </source>
</evidence>
<dbReference type="AlphaFoldDB" id="A0A1H2WQQ4"/>
<keyword evidence="8 9" id="KW-0413">Isomerase</keyword>
<dbReference type="EMBL" id="FNOJ01000016">
    <property type="protein sequence ID" value="SDW82857.1"/>
    <property type="molecule type" value="Genomic_DNA"/>
</dbReference>
<evidence type="ECO:0000256" key="4">
    <source>
        <dbReference type="ARBA" id="ARBA00022272"/>
    </source>
</evidence>
<sequence length="227" mass="24340">MSDRPFVKICGLLPGDDLAFTKDSWITHVGFVMVPSSRRFVTPRAVLGMVEQVRDQVQTVGVFSNADLESVQEAVRIAHLDVAQLHGSESVELCGSLQDAGCKVWKAIPVPLRNPDLKSILQACARYMPVVDAILLDAKPPKDAGGGVTGGHGVAFDWTILSDICTALGGFPLWVAGGIAPENVHTLFRTCKPYGIDLSSGVETDGRKDAKRIAQLIKAVASIEYAE</sequence>
<dbReference type="UniPathway" id="UPA00035">
    <property type="reaction ID" value="UER00042"/>
</dbReference>
<gene>
    <name evidence="9" type="primary">trpF</name>
    <name evidence="11" type="ORF">SAMN04489725_11641</name>
</gene>
<evidence type="ECO:0000256" key="3">
    <source>
        <dbReference type="ARBA" id="ARBA00012572"/>
    </source>
</evidence>
<evidence type="ECO:0000313" key="11">
    <source>
        <dbReference type="EMBL" id="SDW82857.1"/>
    </source>
</evidence>
<dbReference type="InterPro" id="IPR001240">
    <property type="entry name" value="PRAI_dom"/>
</dbReference>
<keyword evidence="7 9" id="KW-0057">Aromatic amino acid biosynthesis</keyword>
<reference evidence="12" key="1">
    <citation type="submission" date="2016-10" db="EMBL/GenBank/DDBJ databases">
        <authorList>
            <person name="Varghese N."/>
        </authorList>
    </citation>
    <scope>NUCLEOTIDE SEQUENCE [LARGE SCALE GENOMIC DNA]</scope>
    <source>
        <strain evidence="12">DSM 12489</strain>
    </source>
</reference>
<evidence type="ECO:0000256" key="7">
    <source>
        <dbReference type="ARBA" id="ARBA00023141"/>
    </source>
</evidence>
<dbReference type="InterPro" id="IPR044643">
    <property type="entry name" value="TrpF_fam"/>
</dbReference>
<dbReference type="GO" id="GO:0004640">
    <property type="term" value="F:phosphoribosylanthranilate isomerase activity"/>
    <property type="evidence" value="ECO:0007669"/>
    <property type="project" value="UniProtKB-UniRule"/>
</dbReference>
<dbReference type="PANTHER" id="PTHR42894">
    <property type="entry name" value="N-(5'-PHOSPHORIBOSYL)ANTHRANILATE ISOMERASE"/>
    <property type="match status" value="1"/>
</dbReference>
<dbReference type="CDD" id="cd00405">
    <property type="entry name" value="PRAI"/>
    <property type="match status" value="1"/>
</dbReference>
<dbReference type="InterPro" id="IPR013785">
    <property type="entry name" value="Aldolase_TIM"/>
</dbReference>
<evidence type="ECO:0000256" key="5">
    <source>
        <dbReference type="ARBA" id="ARBA00022605"/>
    </source>
</evidence>
<evidence type="ECO:0000256" key="6">
    <source>
        <dbReference type="ARBA" id="ARBA00022822"/>
    </source>
</evidence>
<comment type="catalytic activity">
    <reaction evidence="1 9">
        <text>N-(5-phospho-beta-D-ribosyl)anthranilate = 1-(2-carboxyphenylamino)-1-deoxy-D-ribulose 5-phosphate</text>
        <dbReference type="Rhea" id="RHEA:21540"/>
        <dbReference type="ChEBI" id="CHEBI:18277"/>
        <dbReference type="ChEBI" id="CHEBI:58613"/>
        <dbReference type="EC" id="5.3.1.24"/>
    </reaction>
</comment>
<protein>
    <recommendedName>
        <fullName evidence="4 9">N-(5'-phosphoribosyl)anthranilate isomerase</fullName>
        <shortName evidence="9">PRAI</shortName>
        <ecNumber evidence="3 9">5.3.1.24</ecNumber>
    </recommendedName>
</protein>
<evidence type="ECO:0000259" key="10">
    <source>
        <dbReference type="Pfam" id="PF00697"/>
    </source>
</evidence>
<evidence type="ECO:0000256" key="8">
    <source>
        <dbReference type="ARBA" id="ARBA00023235"/>
    </source>
</evidence>
<evidence type="ECO:0000256" key="1">
    <source>
        <dbReference type="ARBA" id="ARBA00001164"/>
    </source>
</evidence>
<comment type="similarity">
    <text evidence="9">Belongs to the TrpF family.</text>
</comment>